<keyword evidence="4" id="KW-1185">Reference proteome</keyword>
<gene>
    <name evidence="3" type="ORF">TCE0_033f09301</name>
</gene>
<dbReference type="Pfam" id="PF11905">
    <property type="entry name" value="DUF3425"/>
    <property type="match status" value="1"/>
</dbReference>
<proteinExistence type="predicted"/>
<organism evidence="3 4">
    <name type="scientific">Talaromyces pinophilus</name>
    <name type="common">Penicillium pinophilum</name>
    <dbReference type="NCBI Taxonomy" id="128442"/>
    <lineage>
        <taxon>Eukaryota</taxon>
        <taxon>Fungi</taxon>
        <taxon>Dikarya</taxon>
        <taxon>Ascomycota</taxon>
        <taxon>Pezizomycotina</taxon>
        <taxon>Eurotiomycetes</taxon>
        <taxon>Eurotiomycetidae</taxon>
        <taxon>Eurotiales</taxon>
        <taxon>Trichocomaceae</taxon>
        <taxon>Talaromyces</taxon>
        <taxon>Talaromyces sect. Talaromyces</taxon>
    </lineage>
</organism>
<dbReference type="PANTHER" id="PTHR38116:SF5">
    <property type="entry name" value="BZIP DOMAIN-CONTAINING PROTEIN"/>
    <property type="match status" value="1"/>
</dbReference>
<dbReference type="InterPro" id="IPR021833">
    <property type="entry name" value="DUF3425"/>
</dbReference>
<evidence type="ECO:0000259" key="2">
    <source>
        <dbReference type="PROSITE" id="PS00036"/>
    </source>
</evidence>
<dbReference type="CDD" id="cd14688">
    <property type="entry name" value="bZIP_YAP"/>
    <property type="match status" value="1"/>
</dbReference>
<dbReference type="InterPro" id="IPR004827">
    <property type="entry name" value="bZIP"/>
</dbReference>
<protein>
    <recommendedName>
        <fullName evidence="2">BZIP domain-containing protein</fullName>
    </recommendedName>
</protein>
<dbReference type="PANTHER" id="PTHR38116">
    <property type="entry name" value="CHROMOSOME 7, WHOLE GENOME SHOTGUN SEQUENCE"/>
    <property type="match status" value="1"/>
</dbReference>
<dbReference type="EMBL" id="DF933829">
    <property type="protein sequence ID" value="GAM38518.1"/>
    <property type="molecule type" value="Genomic_DNA"/>
</dbReference>
<comment type="caution">
    <text evidence="3">The sequence shown here is derived from an EMBL/GenBank/DDBJ whole genome shotgun (WGS) entry which is preliminary data.</text>
</comment>
<feature type="compositionally biased region" description="Polar residues" evidence="1">
    <location>
        <begin position="1"/>
        <end position="10"/>
    </location>
</feature>
<evidence type="ECO:0000313" key="3">
    <source>
        <dbReference type="EMBL" id="GAM38518.1"/>
    </source>
</evidence>
<dbReference type="PROSITE" id="PS00036">
    <property type="entry name" value="BZIP_BASIC"/>
    <property type="match status" value="1"/>
</dbReference>
<feature type="region of interest" description="Disordered" evidence="1">
    <location>
        <begin position="1"/>
        <end position="35"/>
    </location>
</feature>
<feature type="domain" description="BZIP" evidence="2">
    <location>
        <begin position="26"/>
        <end position="41"/>
    </location>
</feature>
<name>A0A6V8HAR5_TALPI</name>
<dbReference type="GO" id="GO:0003700">
    <property type="term" value="F:DNA-binding transcription factor activity"/>
    <property type="evidence" value="ECO:0007669"/>
    <property type="project" value="InterPro"/>
</dbReference>
<evidence type="ECO:0000256" key="1">
    <source>
        <dbReference type="SAM" id="MobiDB-lite"/>
    </source>
</evidence>
<accession>A0A6V8HAR5</accession>
<sequence>MPTQTRSVENVTKEKRKQPVRRDPEKRRQQNIQAQRKYRAKLRQRLDQLEAFAATAVSCDAGTPDTAVAINTSSTQTRPEDLKAYNYGASITHIATSQECFHPDVRLEERPFVLGLGSSVPQLDDVSLTSGIWDFVIDGPDQSTSLLNTLDDAKTTCSDPSTWDTTITVDPRLLIRVKHNHDASHNSRWTTAINCSCSNPHFQVQTQGPDPFSFDEIRVLRFKTSPSPPLNDTATALMMTADPYKNNLRLDTICTLSALVDLGMHVGLTEEIICADESLSPFYRFSITDYSVNGDTLRNDLMINTVQQIFRTLKPDLRPNREQITIKHHPQIDILPFPTLRKNFILQQDRIDEDEFFQDVLAGLVCWGGAGPTSRKDREENTGHISSGTPWDGRSWEAKDWFLRKYWGLLGGEEGELVRQSEWWRGIRGDDPLNIESFG</sequence>
<dbReference type="Proteomes" id="UP000053095">
    <property type="component" value="Unassembled WGS sequence"/>
</dbReference>
<reference evidence="4" key="1">
    <citation type="journal article" date="2015" name="Genome Announc.">
        <title>Draft genome sequence of Talaromyces cellulolyticus strain Y-94, a source of lignocellulosic biomass-degrading enzymes.</title>
        <authorList>
            <person name="Fujii T."/>
            <person name="Koike H."/>
            <person name="Sawayama S."/>
            <person name="Yano S."/>
            <person name="Inoue H."/>
        </authorList>
    </citation>
    <scope>NUCLEOTIDE SEQUENCE [LARGE SCALE GENOMIC DNA]</scope>
    <source>
        <strain evidence="4">Y-94</strain>
    </source>
</reference>
<dbReference type="AlphaFoldDB" id="A0A6V8HAR5"/>
<evidence type="ECO:0000313" key="4">
    <source>
        <dbReference type="Proteomes" id="UP000053095"/>
    </source>
</evidence>